<dbReference type="InterPro" id="IPR011035">
    <property type="entry name" value="Ribosomal_bL25/Gln-tRNA_synth"/>
</dbReference>
<comment type="similarity">
    <text evidence="5">Belongs to the bacterial ribosomal protein bL25 family. CTC subfamily.</text>
</comment>
<dbReference type="EMBL" id="AP025943">
    <property type="protein sequence ID" value="BDL42718.1"/>
    <property type="molecule type" value="Genomic_DNA"/>
</dbReference>
<keyword evidence="3 5" id="KW-0689">Ribosomal protein</keyword>
<evidence type="ECO:0000259" key="6">
    <source>
        <dbReference type="Pfam" id="PF01386"/>
    </source>
</evidence>
<dbReference type="InterPro" id="IPR020057">
    <property type="entry name" value="Ribosomal_bL25_b-dom"/>
</dbReference>
<dbReference type="Pfam" id="PF14693">
    <property type="entry name" value="Ribosomal_TL5_C"/>
    <property type="match status" value="1"/>
</dbReference>
<name>A0ABN6QET5_9BACT</name>
<dbReference type="PANTHER" id="PTHR33284">
    <property type="entry name" value="RIBOSOMAL PROTEIN L25/GLN-TRNA SYNTHETASE, ANTI-CODON-BINDING DOMAIN-CONTAINING PROTEIN"/>
    <property type="match status" value="1"/>
</dbReference>
<evidence type="ECO:0000313" key="9">
    <source>
        <dbReference type="Proteomes" id="UP001062263"/>
    </source>
</evidence>
<evidence type="ECO:0000259" key="7">
    <source>
        <dbReference type="Pfam" id="PF14693"/>
    </source>
</evidence>
<keyword evidence="4 5" id="KW-0687">Ribonucleoprotein</keyword>
<dbReference type="Gene3D" id="2.170.120.20">
    <property type="entry name" value="Ribosomal protein L25, beta domain"/>
    <property type="match status" value="1"/>
</dbReference>
<accession>A0ABN6QET5</accession>
<gene>
    <name evidence="5 8" type="primary">rplY</name>
    <name evidence="5" type="synonym">ctc</name>
    <name evidence="8" type="ORF">Abiwalacus_02920</name>
</gene>
<dbReference type="InterPro" id="IPR020056">
    <property type="entry name" value="Rbsml_bL25/Gln-tRNA_synth_N"/>
</dbReference>
<protein>
    <recommendedName>
        <fullName evidence="5">Large ribosomal subunit protein bL25</fullName>
    </recommendedName>
    <alternativeName>
        <fullName evidence="5">General stress protein CTC</fullName>
    </alternativeName>
</protein>
<organism evidence="8 9">
    <name type="scientific">Akkermansia biwaensis</name>
    <dbReference type="NCBI Taxonomy" id="2946555"/>
    <lineage>
        <taxon>Bacteria</taxon>
        <taxon>Pseudomonadati</taxon>
        <taxon>Verrucomicrobiota</taxon>
        <taxon>Verrucomicrobiia</taxon>
        <taxon>Verrucomicrobiales</taxon>
        <taxon>Akkermansiaceae</taxon>
        <taxon>Akkermansia</taxon>
    </lineage>
</organism>
<dbReference type="Proteomes" id="UP001062263">
    <property type="component" value="Chromosome"/>
</dbReference>
<evidence type="ECO:0000256" key="2">
    <source>
        <dbReference type="ARBA" id="ARBA00022884"/>
    </source>
</evidence>
<evidence type="ECO:0000256" key="1">
    <source>
        <dbReference type="ARBA" id="ARBA00022730"/>
    </source>
</evidence>
<comment type="subunit">
    <text evidence="5">Part of the 50S ribosomal subunit; part of the 5S rRNA/L5/L18/L25 subcomplex. Contacts the 5S rRNA. Binds to the 5S rRNA independently of L5 and L18.</text>
</comment>
<dbReference type="Pfam" id="PF01386">
    <property type="entry name" value="Ribosomal_L25p"/>
    <property type="match status" value="1"/>
</dbReference>
<sequence length="200" mass="20754">MATSHSLKAEARACGSGNLKQLRSQGLVPGVVYGPGFDNVNIQVDAREFSRMLASAVSEHILVALDIDGKVVKVLLKEIQHNPITNACLHVDFQAVKDSTVIHSIVPVILEGDPAGVALGGVLDQTIHELSVTCQVKDLPESIKADVSGLKIGESLSIADLKLPAGVNTELAGDVIVAIVEAPRVSSEEAAPAAAEAAAE</sequence>
<dbReference type="RefSeq" id="WP_215435392.1">
    <property type="nucleotide sequence ID" value="NZ_AP025943.1"/>
</dbReference>
<evidence type="ECO:0000313" key="8">
    <source>
        <dbReference type="EMBL" id="BDL42718.1"/>
    </source>
</evidence>
<evidence type="ECO:0000256" key="5">
    <source>
        <dbReference type="HAMAP-Rule" id="MF_01334"/>
    </source>
</evidence>
<keyword evidence="9" id="KW-1185">Reference proteome</keyword>
<dbReference type="SUPFAM" id="SSF50715">
    <property type="entry name" value="Ribosomal protein L25-like"/>
    <property type="match status" value="1"/>
</dbReference>
<keyword evidence="1 5" id="KW-0699">rRNA-binding</keyword>
<dbReference type="Gene3D" id="2.40.240.10">
    <property type="entry name" value="Ribosomal Protein L25, Chain P"/>
    <property type="match status" value="1"/>
</dbReference>
<dbReference type="HAMAP" id="MF_01334">
    <property type="entry name" value="Ribosomal_bL25_CTC"/>
    <property type="match status" value="1"/>
</dbReference>
<dbReference type="CDD" id="cd00495">
    <property type="entry name" value="Ribosomal_L25_TL5_CTC"/>
    <property type="match status" value="1"/>
</dbReference>
<dbReference type="InterPro" id="IPR029751">
    <property type="entry name" value="Ribosomal_L25_dom"/>
</dbReference>
<dbReference type="NCBIfam" id="TIGR00731">
    <property type="entry name" value="bL25_bact_ctc"/>
    <property type="match status" value="1"/>
</dbReference>
<proteinExistence type="inferred from homology"/>
<keyword evidence="2 5" id="KW-0694">RNA-binding</keyword>
<evidence type="ECO:0000256" key="3">
    <source>
        <dbReference type="ARBA" id="ARBA00022980"/>
    </source>
</evidence>
<comment type="function">
    <text evidence="5">This is one of the proteins that binds to the 5S RNA in the ribosome where it forms part of the central protuberance.</text>
</comment>
<evidence type="ECO:0000256" key="4">
    <source>
        <dbReference type="ARBA" id="ARBA00023274"/>
    </source>
</evidence>
<feature type="domain" description="Large ribosomal subunit protein bL25 beta" evidence="7">
    <location>
        <begin position="102"/>
        <end position="184"/>
    </location>
</feature>
<dbReference type="InterPro" id="IPR001021">
    <property type="entry name" value="Ribosomal_bL25_long"/>
</dbReference>
<dbReference type="GO" id="GO:0005840">
    <property type="term" value="C:ribosome"/>
    <property type="evidence" value="ECO:0007669"/>
    <property type="project" value="UniProtKB-KW"/>
</dbReference>
<reference evidence="8" key="1">
    <citation type="submission" date="2022-06" db="EMBL/GenBank/DDBJ databases">
        <title>Akkermansia biwalacus sp. nov., an anaerobic mucin-degrading bacterium isolated from human intestine.</title>
        <authorList>
            <person name="Kobayashi Y."/>
            <person name="Inoue S."/>
            <person name="Kawahara T."/>
            <person name="Kohda N."/>
        </authorList>
    </citation>
    <scope>NUCLEOTIDE SEQUENCE</scope>
    <source>
        <strain evidence="8">WON2089</strain>
    </source>
</reference>
<dbReference type="PANTHER" id="PTHR33284:SF1">
    <property type="entry name" value="RIBOSOMAL PROTEIN L25_GLN-TRNA SYNTHETASE, ANTI-CODON-BINDING DOMAIN-CONTAINING PROTEIN"/>
    <property type="match status" value="1"/>
</dbReference>
<dbReference type="InterPro" id="IPR037121">
    <property type="entry name" value="Ribosomal_bL25_C"/>
</dbReference>
<feature type="domain" description="Large ribosomal subunit protein bL25 L25" evidence="6">
    <location>
        <begin position="7"/>
        <end position="93"/>
    </location>
</feature>
<dbReference type="InterPro" id="IPR020930">
    <property type="entry name" value="Ribosomal_uL5_bac-type"/>
</dbReference>